<feature type="transmembrane region" description="Helical" evidence="6">
    <location>
        <begin position="83"/>
        <end position="101"/>
    </location>
</feature>
<proteinExistence type="inferred from homology"/>
<evidence type="ECO:0000256" key="3">
    <source>
        <dbReference type="ARBA" id="ARBA00022692"/>
    </source>
</evidence>
<protein>
    <recommendedName>
        <fullName evidence="6">TVP38/TMEM64 family membrane protein</fullName>
    </recommendedName>
</protein>
<evidence type="ECO:0000259" key="7">
    <source>
        <dbReference type="Pfam" id="PF09335"/>
    </source>
</evidence>
<name>A0A9Q4B0P0_SALAG</name>
<reference evidence="8" key="1">
    <citation type="submission" date="2020-06" db="EMBL/GenBank/DDBJ databases">
        <title>Insight into the genomes of haloalkaliphilic bacilli from Kenyan soda lakes.</title>
        <authorList>
            <person name="Mwirichia R."/>
            <person name="Villamizar G.C."/>
            <person name="Poehlein A."/>
            <person name="Mugweru J."/>
            <person name="Kipnyargis A."/>
            <person name="Kiplimo D."/>
            <person name="Orwa P."/>
            <person name="Daniel R."/>
        </authorList>
    </citation>
    <scope>NUCLEOTIDE SEQUENCE</scope>
    <source>
        <strain evidence="8">B1096_S55</strain>
    </source>
</reference>
<sequence length="219" mass="25320">MKKWAMAILLIALILFIMINWEWIVHLQQEDLSYFTEDVFEEVGYGLLWVTMPLMIVQNVITLFPVLILIIMHFHFFGLIEGFLFSLIGTTLGALTCFWLARSFSSRWVDRFWGRNERRLAYVLRLIASYGVYILVVLRSIPIMPSNLISIAAAVSPLALRPYIWSAFLGNMSMIWLLSLLSAPLWIAENVFMPYLLSYIIFAFTVSGYYAGRGILKQE</sequence>
<evidence type="ECO:0000313" key="9">
    <source>
        <dbReference type="Proteomes" id="UP001057753"/>
    </source>
</evidence>
<comment type="subcellular location">
    <subcellularLocation>
        <location evidence="1 6">Cell membrane</location>
        <topology evidence="1 6">Multi-pass membrane protein</topology>
    </subcellularLocation>
</comment>
<comment type="similarity">
    <text evidence="6">Belongs to the TVP38/TMEM64 family.</text>
</comment>
<dbReference type="Proteomes" id="UP001057753">
    <property type="component" value="Unassembled WGS sequence"/>
</dbReference>
<comment type="caution">
    <text evidence="8">The sequence shown here is derived from an EMBL/GenBank/DDBJ whole genome shotgun (WGS) entry which is preliminary data.</text>
</comment>
<dbReference type="AlphaFoldDB" id="A0A9Q4B0P0"/>
<keyword evidence="5 6" id="KW-0472">Membrane</keyword>
<evidence type="ECO:0000313" key="8">
    <source>
        <dbReference type="EMBL" id="MCR6096202.1"/>
    </source>
</evidence>
<evidence type="ECO:0000256" key="6">
    <source>
        <dbReference type="RuleBase" id="RU366058"/>
    </source>
</evidence>
<dbReference type="InterPro" id="IPR015414">
    <property type="entry name" value="TMEM64"/>
</dbReference>
<evidence type="ECO:0000256" key="4">
    <source>
        <dbReference type="ARBA" id="ARBA00022989"/>
    </source>
</evidence>
<dbReference type="GO" id="GO:0005886">
    <property type="term" value="C:plasma membrane"/>
    <property type="evidence" value="ECO:0007669"/>
    <property type="project" value="UniProtKB-SubCell"/>
</dbReference>
<feature type="domain" description="VTT" evidence="7">
    <location>
        <begin position="65"/>
        <end position="179"/>
    </location>
</feature>
<feature type="transmembrane region" description="Helical" evidence="6">
    <location>
        <begin position="162"/>
        <end position="186"/>
    </location>
</feature>
<dbReference type="InterPro" id="IPR032816">
    <property type="entry name" value="VTT_dom"/>
</dbReference>
<dbReference type="EMBL" id="JABXYM010000001">
    <property type="protein sequence ID" value="MCR6096202.1"/>
    <property type="molecule type" value="Genomic_DNA"/>
</dbReference>
<keyword evidence="3 6" id="KW-0812">Transmembrane</keyword>
<dbReference type="PANTHER" id="PTHR12677:SF59">
    <property type="entry name" value="GOLGI APPARATUS MEMBRANE PROTEIN TVP38-RELATED"/>
    <property type="match status" value="1"/>
</dbReference>
<organism evidence="8 9">
    <name type="scientific">Salipaludibacillus agaradhaerens</name>
    <name type="common">Bacillus agaradhaerens</name>
    <dbReference type="NCBI Taxonomy" id="76935"/>
    <lineage>
        <taxon>Bacteria</taxon>
        <taxon>Bacillati</taxon>
        <taxon>Bacillota</taxon>
        <taxon>Bacilli</taxon>
        <taxon>Bacillales</taxon>
        <taxon>Bacillaceae</taxon>
    </lineage>
</organism>
<accession>A0A9Q4B0P0</accession>
<feature type="transmembrane region" description="Helical" evidence="6">
    <location>
        <begin position="121"/>
        <end position="141"/>
    </location>
</feature>
<dbReference type="Pfam" id="PF09335">
    <property type="entry name" value="VTT_dom"/>
    <property type="match status" value="1"/>
</dbReference>
<evidence type="ECO:0000256" key="5">
    <source>
        <dbReference type="ARBA" id="ARBA00023136"/>
    </source>
</evidence>
<feature type="transmembrane region" description="Helical" evidence="6">
    <location>
        <begin position="43"/>
        <end position="71"/>
    </location>
</feature>
<keyword evidence="9" id="KW-1185">Reference proteome</keyword>
<keyword evidence="2 6" id="KW-1003">Cell membrane</keyword>
<feature type="transmembrane region" description="Helical" evidence="6">
    <location>
        <begin position="192"/>
        <end position="212"/>
    </location>
</feature>
<gene>
    <name evidence="8" type="ORF">HXA33_06535</name>
</gene>
<dbReference type="PANTHER" id="PTHR12677">
    <property type="entry name" value="GOLGI APPARATUS MEMBRANE PROTEIN TVP38-RELATED"/>
    <property type="match status" value="1"/>
</dbReference>
<evidence type="ECO:0000256" key="2">
    <source>
        <dbReference type="ARBA" id="ARBA00022475"/>
    </source>
</evidence>
<evidence type="ECO:0000256" key="1">
    <source>
        <dbReference type="ARBA" id="ARBA00004651"/>
    </source>
</evidence>
<dbReference type="RefSeq" id="WP_257820852.1">
    <property type="nucleotide sequence ID" value="NZ_JABXYM010000001.1"/>
</dbReference>
<keyword evidence="4 6" id="KW-1133">Transmembrane helix</keyword>